<gene>
    <name evidence="2" type="primary">gb25910</name>
    <name evidence="2" type="ORF">PR202_gb25910</name>
</gene>
<accession>A0AAV5FQJ1</accession>
<dbReference type="PROSITE" id="PS00109">
    <property type="entry name" value="PROTEIN_KINASE_TYR"/>
    <property type="match status" value="1"/>
</dbReference>
<sequence length="97" mass="11066">MSFLHEFSPQKYVHGDLRPNNVLLGTNMEPYISDFDLGDLQTSLEGRLLCNQIESPVVLPETKQMDFVQWVQFGIKEKKPSADVTLSLPETQNGRTR</sequence>
<reference evidence="2" key="2">
    <citation type="submission" date="2021-12" db="EMBL/GenBank/DDBJ databases">
        <title>Resequencing data analysis of finger millet.</title>
        <authorList>
            <person name="Hatakeyama M."/>
            <person name="Aluri S."/>
            <person name="Balachadran M.T."/>
            <person name="Sivarajan S.R."/>
            <person name="Poveda L."/>
            <person name="Shimizu-Inatsugi R."/>
            <person name="Schlapbach R."/>
            <person name="Sreeman S.M."/>
            <person name="Shimizu K.K."/>
        </authorList>
    </citation>
    <scope>NUCLEOTIDE SEQUENCE</scope>
</reference>
<organism evidence="2 3">
    <name type="scientific">Eleusine coracana subsp. coracana</name>
    <dbReference type="NCBI Taxonomy" id="191504"/>
    <lineage>
        <taxon>Eukaryota</taxon>
        <taxon>Viridiplantae</taxon>
        <taxon>Streptophyta</taxon>
        <taxon>Embryophyta</taxon>
        <taxon>Tracheophyta</taxon>
        <taxon>Spermatophyta</taxon>
        <taxon>Magnoliopsida</taxon>
        <taxon>Liliopsida</taxon>
        <taxon>Poales</taxon>
        <taxon>Poaceae</taxon>
        <taxon>PACMAD clade</taxon>
        <taxon>Chloridoideae</taxon>
        <taxon>Cynodonteae</taxon>
        <taxon>Eleusininae</taxon>
        <taxon>Eleusine</taxon>
    </lineage>
</organism>
<evidence type="ECO:0000259" key="1">
    <source>
        <dbReference type="PROSITE" id="PS50011"/>
    </source>
</evidence>
<dbReference type="Gene3D" id="1.10.510.10">
    <property type="entry name" value="Transferase(Phosphotransferase) domain 1"/>
    <property type="match status" value="1"/>
</dbReference>
<dbReference type="InterPro" id="IPR008266">
    <property type="entry name" value="Tyr_kinase_AS"/>
</dbReference>
<protein>
    <recommendedName>
        <fullName evidence="1">Protein kinase domain-containing protein</fullName>
    </recommendedName>
</protein>
<reference evidence="2" key="1">
    <citation type="journal article" date="2018" name="DNA Res.">
        <title>Multiple hybrid de novo genome assembly of finger millet, an orphan allotetraploid crop.</title>
        <authorList>
            <person name="Hatakeyama M."/>
            <person name="Aluri S."/>
            <person name="Balachadran M.T."/>
            <person name="Sivarajan S.R."/>
            <person name="Patrignani A."/>
            <person name="Gruter S."/>
            <person name="Poveda L."/>
            <person name="Shimizu-Inatsugi R."/>
            <person name="Baeten J."/>
            <person name="Francoijs K.J."/>
            <person name="Nataraja K.N."/>
            <person name="Reddy Y.A.N."/>
            <person name="Phadnis S."/>
            <person name="Ravikumar R.L."/>
            <person name="Schlapbach R."/>
            <person name="Sreeman S.M."/>
            <person name="Shimizu K.K."/>
        </authorList>
    </citation>
    <scope>NUCLEOTIDE SEQUENCE</scope>
</reference>
<keyword evidence="3" id="KW-1185">Reference proteome</keyword>
<evidence type="ECO:0000313" key="3">
    <source>
        <dbReference type="Proteomes" id="UP001054889"/>
    </source>
</evidence>
<feature type="domain" description="Protein kinase" evidence="1">
    <location>
        <begin position="1"/>
        <end position="97"/>
    </location>
</feature>
<comment type="caution">
    <text evidence="2">The sequence shown here is derived from an EMBL/GenBank/DDBJ whole genome shotgun (WGS) entry which is preliminary data.</text>
</comment>
<name>A0AAV5FQJ1_ELECO</name>
<dbReference type="SUPFAM" id="SSF56112">
    <property type="entry name" value="Protein kinase-like (PK-like)"/>
    <property type="match status" value="1"/>
</dbReference>
<dbReference type="Proteomes" id="UP001054889">
    <property type="component" value="Unassembled WGS sequence"/>
</dbReference>
<dbReference type="GO" id="GO:0004672">
    <property type="term" value="F:protein kinase activity"/>
    <property type="evidence" value="ECO:0007669"/>
    <property type="project" value="InterPro"/>
</dbReference>
<dbReference type="EMBL" id="BQKI01000092">
    <property type="protein sequence ID" value="GJN36998.1"/>
    <property type="molecule type" value="Genomic_DNA"/>
</dbReference>
<dbReference type="InterPro" id="IPR011009">
    <property type="entry name" value="Kinase-like_dom_sf"/>
</dbReference>
<dbReference type="GO" id="GO:0005524">
    <property type="term" value="F:ATP binding"/>
    <property type="evidence" value="ECO:0007669"/>
    <property type="project" value="InterPro"/>
</dbReference>
<evidence type="ECO:0000313" key="2">
    <source>
        <dbReference type="EMBL" id="GJN36998.1"/>
    </source>
</evidence>
<proteinExistence type="predicted"/>
<dbReference type="AlphaFoldDB" id="A0AAV5FQJ1"/>
<dbReference type="PROSITE" id="PS50011">
    <property type="entry name" value="PROTEIN_KINASE_DOM"/>
    <property type="match status" value="1"/>
</dbReference>
<dbReference type="InterPro" id="IPR000719">
    <property type="entry name" value="Prot_kinase_dom"/>
</dbReference>